<evidence type="ECO:0000256" key="1">
    <source>
        <dbReference type="SAM" id="MobiDB-lite"/>
    </source>
</evidence>
<evidence type="ECO:0000313" key="3">
    <source>
        <dbReference type="Proteomes" id="UP000298061"/>
    </source>
</evidence>
<dbReference type="STRING" id="135208.A0A4Y9ZS67"/>
<feature type="compositionally biased region" description="Low complexity" evidence="1">
    <location>
        <begin position="495"/>
        <end position="518"/>
    </location>
</feature>
<organism evidence="2 3">
    <name type="scientific">Hericium alpestre</name>
    <dbReference type="NCBI Taxonomy" id="135208"/>
    <lineage>
        <taxon>Eukaryota</taxon>
        <taxon>Fungi</taxon>
        <taxon>Dikarya</taxon>
        <taxon>Basidiomycota</taxon>
        <taxon>Agaricomycotina</taxon>
        <taxon>Agaricomycetes</taxon>
        <taxon>Russulales</taxon>
        <taxon>Hericiaceae</taxon>
        <taxon>Hericium</taxon>
    </lineage>
</organism>
<comment type="caution">
    <text evidence="2">The sequence shown here is derived from an EMBL/GenBank/DDBJ whole genome shotgun (WGS) entry which is preliminary data.</text>
</comment>
<gene>
    <name evidence="2" type="ORF">EWM64_g7670</name>
</gene>
<feature type="non-terminal residue" evidence="2">
    <location>
        <position position="1"/>
    </location>
</feature>
<dbReference type="EMBL" id="SFCI01001237">
    <property type="protein sequence ID" value="TFY76339.1"/>
    <property type="molecule type" value="Genomic_DNA"/>
</dbReference>
<feature type="compositionally biased region" description="Acidic residues" evidence="1">
    <location>
        <begin position="383"/>
        <end position="402"/>
    </location>
</feature>
<feature type="compositionally biased region" description="Polar residues" evidence="1">
    <location>
        <begin position="885"/>
        <end position="897"/>
    </location>
</feature>
<feature type="region of interest" description="Disordered" evidence="1">
    <location>
        <begin position="307"/>
        <end position="698"/>
    </location>
</feature>
<feature type="compositionally biased region" description="Polar residues" evidence="1">
    <location>
        <begin position="451"/>
        <end position="466"/>
    </location>
</feature>
<feature type="compositionally biased region" description="Low complexity" evidence="1">
    <location>
        <begin position="467"/>
        <end position="482"/>
    </location>
</feature>
<feature type="compositionally biased region" description="Basic and acidic residues" evidence="1">
    <location>
        <begin position="783"/>
        <end position="794"/>
    </location>
</feature>
<dbReference type="AlphaFoldDB" id="A0A4Y9ZS67"/>
<feature type="compositionally biased region" description="Low complexity" evidence="1">
    <location>
        <begin position="593"/>
        <end position="610"/>
    </location>
</feature>
<name>A0A4Y9ZS67_9AGAM</name>
<feature type="compositionally biased region" description="Low complexity" evidence="1">
    <location>
        <begin position="418"/>
        <end position="432"/>
    </location>
</feature>
<dbReference type="OrthoDB" id="2575061at2759"/>
<keyword evidence="3" id="KW-1185">Reference proteome</keyword>
<evidence type="ECO:0000313" key="2">
    <source>
        <dbReference type="EMBL" id="TFY76339.1"/>
    </source>
</evidence>
<feature type="compositionally biased region" description="Low complexity" evidence="1">
    <location>
        <begin position="652"/>
        <end position="695"/>
    </location>
</feature>
<reference evidence="2 3" key="1">
    <citation type="submission" date="2019-02" db="EMBL/GenBank/DDBJ databases">
        <title>Genome sequencing of the rare red list fungi Hericium alpestre (H. flagellum).</title>
        <authorList>
            <person name="Buettner E."/>
            <person name="Kellner H."/>
        </authorList>
    </citation>
    <scope>NUCLEOTIDE SEQUENCE [LARGE SCALE GENOMIC DNA]</scope>
    <source>
        <strain evidence="2 3">DSM 108284</strain>
    </source>
</reference>
<feature type="compositionally biased region" description="Basic and acidic residues" evidence="1">
    <location>
        <begin position="900"/>
        <end position="913"/>
    </location>
</feature>
<feature type="compositionally biased region" description="Polar residues" evidence="1">
    <location>
        <begin position="849"/>
        <end position="874"/>
    </location>
</feature>
<dbReference type="Proteomes" id="UP000298061">
    <property type="component" value="Unassembled WGS sequence"/>
</dbReference>
<sequence length="913" mass="97365">TFFDFNAVFVMIEIAKFPNPVAPGVPGSGRGWSLGAAARWRFKRPAIMPLYLSSSAFNFVSMTSYSNFCFMHHVRVSAFPRLNPSAALPSNETSLRDALAETCYFYSQNLPTVVTLLPRAGLVLALLLSYWSPEQLPGGLTFADIDQSIGRRDNTFFDQNTGALSGYAKGVLAANAAWTAWRVLVLLSSWLGLWIFSGYGCAGICGPRYRWEEEDAERVQSMYSEKGVEDAVESLPWGWKECTQMRIREAYDFCLTLRPPHSAKETSGAEPLRQSSFDHVEQVLAAVGLGTSAQPSRRGMLSQELFDSPKEGNTRRGSPVQAPDVSSIIPKPKPTLDLQQGSEPAKDGPLMQLPYPFTGFGVKKEESESEQEQIPFPPSPGLPDEESSGTPEEVEVEAEFDSGELGYEREPHSSAEPSSFSGRGSNSMSSLGQPIQPRYPFQFRHPARGGSVSSTGSHALTHVTPQSKSTSAHTHSNSTHLSRASRSTGNRESSDSPMSFGGSSSGVPSPVSIPGRRVPMPPPPRHPGSNGQRRQRSGTVPIPSSPSPVVPNPSLFQRRGRAQSRPESTDIGPEVLYESEGEMVEIVGALDFSSSSGSRRGRRSPSPEGSQEALEREDSVGLLSAAPSPKSSFGGMRHRAGSAVSLGRLSNGSRSHPGSGYRSRHGSSGSGSRSGSNSRHNSNSNPSASSISLVLGGSGGVRERAQSLIHSVGTASRSSLDLVVGRRARTQSAVRLEDYEEGSESSPYFSEDAMSNPENHTFGQPVAGGAGMVQRPVAAQPKSESEGEEKKPGEDVSSGASSTSQSPPRPRVMSTVSGIAPSERTVSAGPQVQVRPPASPTQPIPGRSSVASPTGTNYLSVSEMPSQPDISTAAPSFVTAPATVADQSESSGATPSSWGDMEHYMEGRDFKPV</sequence>
<accession>A0A4Y9ZS67</accession>
<feature type="compositionally biased region" description="Low complexity" evidence="1">
    <location>
        <begin position="797"/>
        <end position="806"/>
    </location>
</feature>
<protein>
    <submittedName>
        <fullName evidence="2">Uncharacterized protein</fullName>
    </submittedName>
</protein>
<proteinExistence type="predicted"/>
<feature type="region of interest" description="Disordered" evidence="1">
    <location>
        <begin position="727"/>
        <end position="913"/>
    </location>
</feature>